<dbReference type="CDD" id="cd00229">
    <property type="entry name" value="SGNH_hydrolase"/>
    <property type="match status" value="1"/>
</dbReference>
<keyword evidence="5" id="KW-1185">Reference proteome</keyword>
<evidence type="ECO:0000313" key="4">
    <source>
        <dbReference type="EMBL" id="NIJ46420.1"/>
    </source>
</evidence>
<keyword evidence="1" id="KW-0732">Signal</keyword>
<dbReference type="Pfam" id="PF13472">
    <property type="entry name" value="Lipase_GDSL_2"/>
    <property type="match status" value="1"/>
</dbReference>
<evidence type="ECO:0000259" key="3">
    <source>
        <dbReference type="Pfam" id="PF18962"/>
    </source>
</evidence>
<dbReference type="SUPFAM" id="SSF52266">
    <property type="entry name" value="SGNH hydrolase"/>
    <property type="match status" value="1"/>
</dbReference>
<dbReference type="Proteomes" id="UP000745859">
    <property type="component" value="Unassembled WGS sequence"/>
</dbReference>
<dbReference type="InterPro" id="IPR026444">
    <property type="entry name" value="Secre_tail"/>
</dbReference>
<dbReference type="InterPro" id="IPR013830">
    <property type="entry name" value="SGNH_hydro"/>
</dbReference>
<evidence type="ECO:0000256" key="1">
    <source>
        <dbReference type="ARBA" id="ARBA00022729"/>
    </source>
</evidence>
<dbReference type="NCBIfam" id="TIGR04183">
    <property type="entry name" value="Por_Secre_tail"/>
    <property type="match status" value="1"/>
</dbReference>
<evidence type="ECO:0000259" key="2">
    <source>
        <dbReference type="Pfam" id="PF13472"/>
    </source>
</evidence>
<protein>
    <submittedName>
        <fullName evidence="4">Lysophospholipase L1-like esterase</fullName>
    </submittedName>
</protein>
<dbReference type="EMBL" id="JAASQL010000006">
    <property type="protein sequence ID" value="NIJ46420.1"/>
    <property type="molecule type" value="Genomic_DNA"/>
</dbReference>
<accession>A0ABX0UEX3</accession>
<gene>
    <name evidence="4" type="ORF">FHR24_002907</name>
</gene>
<evidence type="ECO:0000313" key="5">
    <source>
        <dbReference type="Proteomes" id="UP000745859"/>
    </source>
</evidence>
<feature type="domain" description="SGNH hydrolase-type esterase" evidence="2">
    <location>
        <begin position="502"/>
        <end position="685"/>
    </location>
</feature>
<feature type="domain" description="Secretion system C-terminal sorting" evidence="3">
    <location>
        <begin position="721"/>
        <end position="775"/>
    </location>
</feature>
<name>A0ABX0UEX3_9FLAO</name>
<dbReference type="Pfam" id="PF18962">
    <property type="entry name" value="Por_Secre_tail"/>
    <property type="match status" value="1"/>
</dbReference>
<comment type="caution">
    <text evidence="4">The sequence shown here is derived from an EMBL/GenBank/DDBJ whole genome shotgun (WGS) entry which is preliminary data.</text>
</comment>
<dbReference type="Gene3D" id="3.40.50.1110">
    <property type="entry name" value="SGNH hydrolase"/>
    <property type="match status" value="1"/>
</dbReference>
<organism evidence="4 5">
    <name type="scientific">Wenyingzhuangia heitensis</name>
    <dbReference type="NCBI Taxonomy" id="1487859"/>
    <lineage>
        <taxon>Bacteria</taxon>
        <taxon>Pseudomonadati</taxon>
        <taxon>Bacteroidota</taxon>
        <taxon>Flavobacteriia</taxon>
        <taxon>Flavobacteriales</taxon>
        <taxon>Flavobacteriaceae</taxon>
        <taxon>Wenyingzhuangia</taxon>
    </lineage>
</organism>
<sequence>MTTNLLLKMRIFLLLFLGSIGFISAQTETIYIDFGYGSTSSASPWNNITNNTPGTVTSLINTSTVETGIGLKVTDGFEGINGTGTTSPNGSLGYPSNATSDSFFGSTSDTASLLLSNLVVGKSYTIDFFGSRVGVADNRETAFEVVAETTQTVSVDTAENTSNVATLTFKPKADGTAVINVAKGPNNTNSSGFFYLGAIELEYATEAPTFSNNALLVDFGINTNTSAANWNNLTDPLATGSLSNLVNNGGTTTNISLAVTDAFNYINEFGTTKAGQSLGIPATATADSFFGNTTEFEGKTETSGAIAYSNFDPDTDLTLTIYASRVNYEDTDNREAQYTIEGLTTETVYLDAENNTNNFVTTTVKPKADGTLTITVSKGPNNNNPNGFFYLGAMVVEYDSTPSITVSNPNGGEFWQQGKITKITWDSSNIFANVDLEYSTDNGANWNAIASITNNTTNTYNWTVPSAVSENCLVRATTNSVNDISDAVFEISDDETICNIVVLGSSTAEGIGASSTDKAWVNLYADAIYQNNTKLNVINLGKGGYTTYHVLPTGSSIPSGVTATVDTERNITKALSHDPIAIIVNLPSNDTAEGYAVADQLSNYSTIYNQAASNSVPMWIATSQPRNFSAPADIQKQIDVKDGILSAYGTKTINFWTNIAETDGTILASLNSGDGVHLNDAGHALLFDKVLATDIDDLECEDDTTLDVAELDVTDTSFQTYPNPVKDNLNIRFTTLDNGTFTLQLYDVLGRNILSTSAKFSKGDNVFTYSLSELTPQILVGKIVFKKANGEVSQKQLKLIIE</sequence>
<dbReference type="RefSeq" id="WP_167190499.1">
    <property type="nucleotide sequence ID" value="NZ_JAASQL010000006.1"/>
</dbReference>
<proteinExistence type="predicted"/>
<reference evidence="4 5" key="1">
    <citation type="submission" date="2020-03" db="EMBL/GenBank/DDBJ databases">
        <title>Genomic Encyclopedia of Type Strains, Phase IV (KMG-IV): sequencing the most valuable type-strain genomes for metagenomic binning, comparative biology and taxonomic classification.</title>
        <authorList>
            <person name="Goeker M."/>
        </authorList>
    </citation>
    <scope>NUCLEOTIDE SEQUENCE [LARGE SCALE GENOMIC DNA]</scope>
    <source>
        <strain evidence="4 5">DSM 101599</strain>
    </source>
</reference>
<dbReference type="InterPro" id="IPR036514">
    <property type="entry name" value="SGNH_hydro_sf"/>
</dbReference>